<accession>A0A1G9RQR9</accession>
<dbReference type="STRING" id="990371.SAMN05421813_108108"/>
<dbReference type="Proteomes" id="UP000199226">
    <property type="component" value="Unassembled WGS sequence"/>
</dbReference>
<keyword evidence="3" id="KW-1185">Reference proteome</keyword>
<keyword evidence="1" id="KW-0472">Membrane</keyword>
<proteinExistence type="predicted"/>
<dbReference type="AlphaFoldDB" id="A0A1G9RQR9"/>
<protein>
    <recommendedName>
        <fullName evidence="4">DUF2752 domain-containing protein</fullName>
    </recommendedName>
</protein>
<dbReference type="EMBL" id="FNHH01000008">
    <property type="protein sequence ID" value="SDM25307.1"/>
    <property type="molecule type" value="Genomic_DNA"/>
</dbReference>
<dbReference type="OrthoDB" id="1525013at2"/>
<evidence type="ECO:0000313" key="2">
    <source>
        <dbReference type="EMBL" id="SDM25307.1"/>
    </source>
</evidence>
<dbReference type="InterPro" id="IPR021215">
    <property type="entry name" value="DUF2752"/>
</dbReference>
<evidence type="ECO:0000313" key="3">
    <source>
        <dbReference type="Proteomes" id="UP000199226"/>
    </source>
</evidence>
<keyword evidence="1" id="KW-1133">Transmembrane helix</keyword>
<reference evidence="3" key="1">
    <citation type="submission" date="2016-10" db="EMBL/GenBank/DDBJ databases">
        <authorList>
            <person name="Varghese N."/>
            <person name="Submissions S."/>
        </authorList>
    </citation>
    <scope>NUCLEOTIDE SEQUENCE [LARGE SCALE GENOMIC DNA]</scope>
    <source>
        <strain evidence="3">DSM 24536</strain>
    </source>
</reference>
<keyword evidence="1" id="KW-0812">Transmembrane</keyword>
<dbReference type="RefSeq" id="WP_090703261.1">
    <property type="nucleotide sequence ID" value="NZ_FNHH01000008.1"/>
</dbReference>
<sequence length="115" mass="13037">MALIFQKNQMLKKLPVELIVWLGALLFLTFTETSGSSHSSLCPLDNLGFSWCPGCGLGRSIRYMLHGDPVLSFGQHWFGIPALMILIYRIMQLLNNFLLNLDITKQFQHGKRPTS</sequence>
<feature type="transmembrane region" description="Helical" evidence="1">
    <location>
        <begin position="73"/>
        <end position="91"/>
    </location>
</feature>
<evidence type="ECO:0000256" key="1">
    <source>
        <dbReference type="SAM" id="Phobius"/>
    </source>
</evidence>
<organism evidence="2 3">
    <name type="scientific">Daejeonella rubra</name>
    <dbReference type="NCBI Taxonomy" id="990371"/>
    <lineage>
        <taxon>Bacteria</taxon>
        <taxon>Pseudomonadati</taxon>
        <taxon>Bacteroidota</taxon>
        <taxon>Sphingobacteriia</taxon>
        <taxon>Sphingobacteriales</taxon>
        <taxon>Sphingobacteriaceae</taxon>
        <taxon>Daejeonella</taxon>
    </lineage>
</organism>
<dbReference type="Pfam" id="PF10825">
    <property type="entry name" value="DUF2752"/>
    <property type="match status" value="1"/>
</dbReference>
<name>A0A1G9RQR9_9SPHI</name>
<evidence type="ECO:0008006" key="4">
    <source>
        <dbReference type="Google" id="ProtNLM"/>
    </source>
</evidence>
<gene>
    <name evidence="2" type="ORF">SAMN05421813_108108</name>
</gene>